<dbReference type="Pfam" id="PF02519">
    <property type="entry name" value="Auxin_inducible"/>
    <property type="match status" value="1"/>
</dbReference>
<comment type="caution">
    <text evidence="2">The sequence shown here is derived from an EMBL/GenBank/DDBJ whole genome shotgun (WGS) entry which is preliminary data.</text>
</comment>
<comment type="similarity">
    <text evidence="1">Belongs to the ARG7 family.</text>
</comment>
<dbReference type="EMBL" id="JAAIUW010000006">
    <property type="protein sequence ID" value="KAF7825166.1"/>
    <property type="molecule type" value="Genomic_DNA"/>
</dbReference>
<reference evidence="2" key="1">
    <citation type="submission" date="2020-09" db="EMBL/GenBank/DDBJ databases">
        <title>Genome-Enabled Discovery of Anthraquinone Biosynthesis in Senna tora.</title>
        <authorList>
            <person name="Kang S.-H."/>
            <person name="Pandey R.P."/>
            <person name="Lee C.-M."/>
            <person name="Sim J.-S."/>
            <person name="Jeong J.-T."/>
            <person name="Choi B.-S."/>
            <person name="Jung M."/>
            <person name="Ginzburg D."/>
            <person name="Zhao K."/>
            <person name="Won S.Y."/>
            <person name="Oh T.-J."/>
            <person name="Yu Y."/>
            <person name="Kim N.-H."/>
            <person name="Lee O.R."/>
            <person name="Lee T.-H."/>
            <person name="Bashyal P."/>
            <person name="Kim T.-S."/>
            <person name="Lee W.-H."/>
            <person name="Kawkins C."/>
            <person name="Kim C.-K."/>
            <person name="Kim J.S."/>
            <person name="Ahn B.O."/>
            <person name="Rhee S.Y."/>
            <person name="Sohng J.K."/>
        </authorList>
    </citation>
    <scope>NUCLEOTIDE SEQUENCE</scope>
    <source>
        <tissue evidence="2">Leaf</tissue>
    </source>
</reference>
<evidence type="ECO:0000256" key="1">
    <source>
        <dbReference type="ARBA" id="ARBA00006974"/>
    </source>
</evidence>
<organism evidence="2 3">
    <name type="scientific">Senna tora</name>
    <dbReference type="NCBI Taxonomy" id="362788"/>
    <lineage>
        <taxon>Eukaryota</taxon>
        <taxon>Viridiplantae</taxon>
        <taxon>Streptophyta</taxon>
        <taxon>Embryophyta</taxon>
        <taxon>Tracheophyta</taxon>
        <taxon>Spermatophyta</taxon>
        <taxon>Magnoliopsida</taxon>
        <taxon>eudicotyledons</taxon>
        <taxon>Gunneridae</taxon>
        <taxon>Pentapetalae</taxon>
        <taxon>rosids</taxon>
        <taxon>fabids</taxon>
        <taxon>Fabales</taxon>
        <taxon>Fabaceae</taxon>
        <taxon>Caesalpinioideae</taxon>
        <taxon>Cassia clade</taxon>
        <taxon>Senna</taxon>
    </lineage>
</organism>
<dbReference type="AlphaFoldDB" id="A0A834TQL2"/>
<dbReference type="PANTHER" id="PTHR31374">
    <property type="entry name" value="AUXIN-INDUCED PROTEIN-LIKE-RELATED"/>
    <property type="match status" value="1"/>
</dbReference>
<dbReference type="GO" id="GO:0009733">
    <property type="term" value="P:response to auxin"/>
    <property type="evidence" value="ECO:0007669"/>
    <property type="project" value="InterPro"/>
</dbReference>
<sequence length="185" mass="21142">MGATVSKLMGGSSSVYAYKRLEKAVLGPKGYVPICVGLDEENCMRFMVHTKAFKDASFCELLRKSEDEYGFRNEGILKVVFEVQDFEDWITKRCIKKKIMRVKSRRLRLLKRSSTIKERKGGEFMYHRPAFPPRFTYGPIPKYRNKNKSSHGDWPIGISLCNIQLANTNGARISSPFIFIVKGGC</sequence>
<dbReference type="PANTHER" id="PTHR31374:SF32">
    <property type="entry name" value="SAUR FAMILY PROTEIN"/>
    <property type="match status" value="1"/>
</dbReference>
<accession>A0A834TQL2</accession>
<dbReference type="OrthoDB" id="754837at2759"/>
<keyword evidence="3" id="KW-1185">Reference proteome</keyword>
<dbReference type="Proteomes" id="UP000634136">
    <property type="component" value="Unassembled WGS sequence"/>
</dbReference>
<gene>
    <name evidence="2" type="ORF">G2W53_016330</name>
</gene>
<protein>
    <submittedName>
        <fullName evidence="2">Auxin-responsive protein SAUR71-like</fullName>
    </submittedName>
</protein>
<name>A0A834TQL2_9FABA</name>
<proteinExistence type="inferred from homology"/>
<evidence type="ECO:0000313" key="2">
    <source>
        <dbReference type="EMBL" id="KAF7825166.1"/>
    </source>
</evidence>
<dbReference type="InterPro" id="IPR003676">
    <property type="entry name" value="SAUR_fam"/>
</dbReference>
<evidence type="ECO:0000313" key="3">
    <source>
        <dbReference type="Proteomes" id="UP000634136"/>
    </source>
</evidence>